<keyword evidence="1" id="KW-0472">Membrane</keyword>
<accession>A0A919YGI3</accession>
<keyword evidence="1" id="KW-0812">Transmembrane</keyword>
<comment type="caution">
    <text evidence="2">The sequence shown here is derived from an EMBL/GenBank/DDBJ whole genome shotgun (WGS) entry which is preliminary data.</text>
</comment>
<dbReference type="EMBL" id="BORT01000047">
    <property type="protein sequence ID" value="GIO51246.1"/>
    <property type="molecule type" value="Genomic_DNA"/>
</dbReference>
<sequence length="46" mass="5281">MTRLDGKKILKFTGRMIAAMLLMLLALFFVIQIFTVIVLWLADKPV</sequence>
<feature type="transmembrane region" description="Helical" evidence="1">
    <location>
        <begin position="21"/>
        <end position="42"/>
    </location>
</feature>
<evidence type="ECO:0000313" key="2">
    <source>
        <dbReference type="EMBL" id="GIO51246.1"/>
    </source>
</evidence>
<dbReference type="AlphaFoldDB" id="A0A919YGI3"/>
<organism evidence="2 3">
    <name type="scientific">Paenibacillus azoreducens</name>
    <dbReference type="NCBI Taxonomy" id="116718"/>
    <lineage>
        <taxon>Bacteria</taxon>
        <taxon>Bacillati</taxon>
        <taxon>Bacillota</taxon>
        <taxon>Bacilli</taxon>
        <taxon>Bacillales</taxon>
        <taxon>Paenibacillaceae</taxon>
        <taxon>Paenibacillus</taxon>
    </lineage>
</organism>
<proteinExistence type="predicted"/>
<dbReference type="Proteomes" id="UP000682811">
    <property type="component" value="Unassembled WGS sequence"/>
</dbReference>
<keyword evidence="3" id="KW-1185">Reference proteome</keyword>
<name>A0A919YGI3_9BACL</name>
<reference evidence="2 3" key="1">
    <citation type="submission" date="2021-03" db="EMBL/GenBank/DDBJ databases">
        <title>Antimicrobial resistance genes in bacteria isolated from Japanese honey, and their potential for conferring macrolide and lincosamide resistance in the American foulbrood pathogen Paenibacillus larvae.</title>
        <authorList>
            <person name="Okamoto M."/>
            <person name="Kumagai M."/>
            <person name="Kanamori H."/>
            <person name="Takamatsu D."/>
        </authorList>
    </citation>
    <scope>NUCLEOTIDE SEQUENCE [LARGE SCALE GENOMIC DNA]</scope>
    <source>
        <strain evidence="2 3">J34TS1</strain>
    </source>
</reference>
<protein>
    <submittedName>
        <fullName evidence="2">Uncharacterized protein</fullName>
    </submittedName>
</protein>
<evidence type="ECO:0000313" key="3">
    <source>
        <dbReference type="Proteomes" id="UP000682811"/>
    </source>
</evidence>
<keyword evidence="1" id="KW-1133">Transmembrane helix</keyword>
<dbReference type="RefSeq" id="WP_194230852.1">
    <property type="nucleotide sequence ID" value="NZ_AP025343.1"/>
</dbReference>
<evidence type="ECO:0000256" key="1">
    <source>
        <dbReference type="SAM" id="Phobius"/>
    </source>
</evidence>
<gene>
    <name evidence="2" type="ORF">J34TS1_60110</name>
</gene>